<dbReference type="OrthoDB" id="1933717at2759"/>
<organism evidence="4 5">
    <name type="scientific">Exophiala sideris</name>
    <dbReference type="NCBI Taxonomy" id="1016849"/>
    <lineage>
        <taxon>Eukaryota</taxon>
        <taxon>Fungi</taxon>
        <taxon>Dikarya</taxon>
        <taxon>Ascomycota</taxon>
        <taxon>Pezizomycotina</taxon>
        <taxon>Eurotiomycetes</taxon>
        <taxon>Chaetothyriomycetidae</taxon>
        <taxon>Chaetothyriales</taxon>
        <taxon>Herpotrichiellaceae</taxon>
        <taxon>Exophiala</taxon>
    </lineage>
</organism>
<gene>
    <name evidence="4" type="ORF">PV11_07362</name>
</gene>
<proteinExistence type="inferred from homology"/>
<evidence type="ECO:0000313" key="4">
    <source>
        <dbReference type="EMBL" id="KIV79817.1"/>
    </source>
</evidence>
<reference evidence="4 5" key="1">
    <citation type="submission" date="2015-01" db="EMBL/GenBank/DDBJ databases">
        <title>The Genome Sequence of Exophiala sideris CBS121828.</title>
        <authorList>
            <consortium name="The Broad Institute Genomics Platform"/>
            <person name="Cuomo C."/>
            <person name="de Hoog S."/>
            <person name="Gorbushina A."/>
            <person name="Stielow B."/>
            <person name="Teixiera M."/>
            <person name="Abouelleil A."/>
            <person name="Chapman S.B."/>
            <person name="Priest M."/>
            <person name="Young S.K."/>
            <person name="Wortman J."/>
            <person name="Nusbaum C."/>
            <person name="Birren B."/>
        </authorList>
    </citation>
    <scope>NUCLEOTIDE SEQUENCE [LARGE SCALE GENOMIC DNA]</scope>
    <source>
        <strain evidence="4 5">CBS 121828</strain>
    </source>
</reference>
<name>A0A0D1YA09_9EURO</name>
<evidence type="ECO:0000313" key="5">
    <source>
        <dbReference type="Proteomes" id="UP000053599"/>
    </source>
</evidence>
<evidence type="ECO:0000256" key="2">
    <source>
        <dbReference type="ARBA" id="ARBA00023002"/>
    </source>
</evidence>
<evidence type="ECO:0000256" key="1">
    <source>
        <dbReference type="ARBA" id="ARBA00006484"/>
    </source>
</evidence>
<protein>
    <recommendedName>
        <fullName evidence="6">NAD(P)-binding protein</fullName>
    </recommendedName>
</protein>
<dbReference type="PRINTS" id="PR00080">
    <property type="entry name" value="SDRFAMILY"/>
</dbReference>
<dbReference type="PRINTS" id="PR00081">
    <property type="entry name" value="GDHRDH"/>
</dbReference>
<dbReference type="InterPro" id="IPR036291">
    <property type="entry name" value="NAD(P)-bd_dom_sf"/>
</dbReference>
<dbReference type="Proteomes" id="UP000053599">
    <property type="component" value="Unassembled WGS sequence"/>
</dbReference>
<dbReference type="CDD" id="cd05233">
    <property type="entry name" value="SDR_c"/>
    <property type="match status" value="1"/>
</dbReference>
<dbReference type="Pfam" id="PF00106">
    <property type="entry name" value="adh_short"/>
    <property type="match status" value="1"/>
</dbReference>
<dbReference type="PANTHER" id="PTHR24322:SF736">
    <property type="entry name" value="RETINOL DEHYDROGENASE 10"/>
    <property type="match status" value="1"/>
</dbReference>
<dbReference type="SUPFAM" id="SSF51735">
    <property type="entry name" value="NAD(P)-binding Rossmann-fold domains"/>
    <property type="match status" value="1"/>
</dbReference>
<dbReference type="EMBL" id="KN846953">
    <property type="protein sequence ID" value="KIV79817.1"/>
    <property type="molecule type" value="Genomic_DNA"/>
</dbReference>
<keyword evidence="2" id="KW-0560">Oxidoreductase</keyword>
<accession>A0A0D1YA09</accession>
<dbReference type="Gene3D" id="3.40.50.720">
    <property type="entry name" value="NAD(P)-binding Rossmann-like Domain"/>
    <property type="match status" value="1"/>
</dbReference>
<sequence length="311" mass="33627">MDLGQFGISAVPLHNSPYGPLLPEHLVGRNKGKVAIVTGAAQGIGKKIAEALANSGANVAIVDLKDGSETKTACESFNVKAACYSCDVTDVERMRTVVEDIEKVLGPIDILVNNAGMNRGRPICMDTFEGYWRCFEVNYKSVMNCIFAVLPGMRERKSGTIISMASRAGTHDCPLALGYTDSKTAIIRATASIQGELEMDGLGENIQMFSLHPGGVPTTLGTSGFPADVAQRYPEAEKTMKQFLTYLKTDPGLCAMTCAYLAAGRGKELRGMYLDVRQDIERVASRGRSALQKAGLYSLKMDFIEDYANEV</sequence>
<dbReference type="GO" id="GO:0016616">
    <property type="term" value="F:oxidoreductase activity, acting on the CH-OH group of donors, NAD or NADP as acceptor"/>
    <property type="evidence" value="ECO:0007669"/>
    <property type="project" value="TreeGrafter"/>
</dbReference>
<dbReference type="HOGENOM" id="CLU_010194_8_1_1"/>
<comment type="similarity">
    <text evidence="1 3">Belongs to the short-chain dehydrogenases/reductases (SDR) family.</text>
</comment>
<dbReference type="PANTHER" id="PTHR24322">
    <property type="entry name" value="PKSB"/>
    <property type="match status" value="1"/>
</dbReference>
<dbReference type="STRING" id="1016849.A0A0D1YA09"/>
<evidence type="ECO:0000256" key="3">
    <source>
        <dbReference type="RuleBase" id="RU000363"/>
    </source>
</evidence>
<dbReference type="AlphaFoldDB" id="A0A0D1YA09"/>
<evidence type="ECO:0008006" key="6">
    <source>
        <dbReference type="Google" id="ProtNLM"/>
    </source>
</evidence>
<dbReference type="InterPro" id="IPR002347">
    <property type="entry name" value="SDR_fam"/>
</dbReference>